<feature type="region of interest" description="Disordered" evidence="1">
    <location>
        <begin position="1"/>
        <end position="24"/>
    </location>
</feature>
<keyword evidence="5" id="KW-1185">Reference proteome</keyword>
<evidence type="ECO:0000313" key="5">
    <source>
        <dbReference type="Proteomes" id="UP000548632"/>
    </source>
</evidence>
<proteinExistence type="predicted"/>
<dbReference type="GO" id="GO:0016758">
    <property type="term" value="F:hexosyltransferase activity"/>
    <property type="evidence" value="ECO:0007669"/>
    <property type="project" value="UniProtKB-ARBA"/>
</dbReference>
<keyword evidence="4" id="KW-0808">Transferase</keyword>
<protein>
    <submittedName>
        <fullName evidence="4">Glycosyltransferase</fullName>
    </submittedName>
</protein>
<dbReference type="CDD" id="cd03801">
    <property type="entry name" value="GT4_PimA-like"/>
    <property type="match status" value="1"/>
</dbReference>
<dbReference type="RefSeq" id="WP_182583756.1">
    <property type="nucleotide sequence ID" value="NZ_JABVCQ010000014.1"/>
</dbReference>
<organism evidence="4 5">
    <name type="scientific">Thiospirillum jenense</name>
    <dbReference type="NCBI Taxonomy" id="1653858"/>
    <lineage>
        <taxon>Bacteria</taxon>
        <taxon>Pseudomonadati</taxon>
        <taxon>Pseudomonadota</taxon>
        <taxon>Gammaproteobacteria</taxon>
        <taxon>Chromatiales</taxon>
        <taxon>Chromatiaceae</taxon>
        <taxon>Thiospirillum</taxon>
    </lineage>
</organism>
<comment type="caution">
    <text evidence="4">The sequence shown here is derived from an EMBL/GenBank/DDBJ whole genome shotgun (WGS) entry which is preliminary data.</text>
</comment>
<dbReference type="SUPFAM" id="SSF53756">
    <property type="entry name" value="UDP-Glycosyltransferase/glycogen phosphorylase"/>
    <property type="match status" value="1"/>
</dbReference>
<dbReference type="InterPro" id="IPR029044">
    <property type="entry name" value="Nucleotide-diphossugar_trans"/>
</dbReference>
<dbReference type="InterPro" id="IPR001173">
    <property type="entry name" value="Glyco_trans_2-like"/>
</dbReference>
<feature type="domain" description="Glycosyltransferase 2-like" evidence="2">
    <location>
        <begin position="534"/>
        <end position="647"/>
    </location>
</feature>
<dbReference type="EMBL" id="JABVCQ010000014">
    <property type="protein sequence ID" value="MBB1126126.1"/>
    <property type="molecule type" value="Genomic_DNA"/>
</dbReference>
<dbReference type="SUPFAM" id="SSF53448">
    <property type="entry name" value="Nucleotide-diphospho-sugar transferases"/>
    <property type="match status" value="1"/>
</dbReference>
<dbReference type="AlphaFoldDB" id="A0A839HFJ0"/>
<dbReference type="PANTHER" id="PTHR22916">
    <property type="entry name" value="GLYCOSYLTRANSFERASE"/>
    <property type="match status" value="1"/>
</dbReference>
<sequence>MFNHQDHPSLPSSLPPFNTQLPSHSPTVLAHHRALQARIRELRYEAHRCASHARRLEIEITTAAAHGLNLEDQLRVVNERVTHLTASQHHTRHRFNRVFNATQSAITRLQQLQDSATWSIAQPLFLLERRWPLFPRLLAQFGRFIAWSLRLQLRQQLTDRRRARALLAHGVFDAHWYARTYPDVLTWNAPLVLHWLKIGWQQGRQPHPLFDVQWYLMQQPSLEQQLKTARFPHATDPLTHYLLFGERAGYSPHPLFDPQWYLMQNSDVAALQNVNAWQHYVHIGECEGRDPHPLFSTAWYLKQLSPNDATGIQHPLQHYLMIGAQSGLSPHPLFDTAWYWQHYPDIAASGIDPLQHYLRDGAHEGRDPNPLFDSDWYVAQAQLAIDINPLRHYLEYGAAAGDAPHPLFDSTWYLANNPDVRGSGQNPLAHYLHHGAYEERDPSPQFNTAGYLRHYPHVRDQHLNPLVHFIIHHGGRNPEQWGGSYPTIASTHPNSPDTALAAVLGQSHPLAYLHQFYPSARFANDPSAFQPSITVIVPNFNHASYLRQRLDSIYNQTYPIAEIVLLDDASTDDSRAILMEYASRDAARTRIVFNSEPSGGAFRQWQRGIELATSELIWIAESDDWCQPDFLAKLVPFFMDEAVQLAYSKSQFIDENNCPTAFCCEDYLAELSPIRWSLPYVETAHREVCEYLGRKNTIPNVSAVVFRKPDLRQLLKTAWRDLRICGDWLFYLYVLRGGKLAYTSATTNYYRLHSSNSSAATYRTPNYYQEHALIASEIARLYAVPDDTLTAHRQYVARFYRDNANELEGQGMSFPLLYNQTQIMAAAQQRRPTVLMAIFGFATGGGEVFPIRLANELQYANYTVTVFNFAGEPFNTAVRQLLNPTIPVIERNAWFPSVAWLIDAFGIDVVHSHHASVDQVVALAKAETVQAFRHVVTMHGMYEGMAPWLFQLMLEQIGDQVDTWVTIADKNLTPFIAAGAYQPERFIRIPNGMSFAPFTPIERATLGLNDSAFVVCLASRAIAEKGWRAAIAIVTRARELSGRDIQLLLLGDGVIYDELRTESVPPYVQLLGFVAQPVAYFALADVGLLPSTFKGESFPLTLIECLVAGRPFIASDLGEVRQMLTSDNGNLAGCLIDVSNGVVPIETTAEQVALLATNNELYARQAELARQIAPRFDLTTIMQQYAAVYELSPNFCATVQT</sequence>
<feature type="compositionally biased region" description="Polar residues" evidence="1">
    <location>
        <begin position="10"/>
        <end position="24"/>
    </location>
</feature>
<dbReference type="Pfam" id="PF00535">
    <property type="entry name" value="Glycos_transf_2"/>
    <property type="match status" value="1"/>
</dbReference>
<gene>
    <name evidence="4" type="ORF">HUK38_07765</name>
</gene>
<dbReference type="CDD" id="cd00761">
    <property type="entry name" value="Glyco_tranf_GTA_type"/>
    <property type="match status" value="1"/>
</dbReference>
<reference evidence="4 5" key="1">
    <citation type="journal article" date="2020" name="Arch. Microbiol.">
        <title>The genome sequence of the giant phototrophic gammaproteobacterium Thiospirillum jenense gives insight into its physiological properties and phylogenetic relationships.</title>
        <authorList>
            <person name="Imhoff J.F."/>
            <person name="Meyer T.E."/>
            <person name="Kyndt J.A."/>
        </authorList>
    </citation>
    <scope>NUCLEOTIDE SEQUENCE [LARGE SCALE GENOMIC DNA]</scope>
    <source>
        <strain evidence="4 5">DSM 216</strain>
    </source>
</reference>
<evidence type="ECO:0000256" key="1">
    <source>
        <dbReference type="SAM" id="MobiDB-lite"/>
    </source>
</evidence>
<accession>A0A839HFJ0</accession>
<name>A0A839HFJ0_9GAMM</name>
<dbReference type="Proteomes" id="UP000548632">
    <property type="component" value="Unassembled WGS sequence"/>
</dbReference>
<feature type="domain" description="Glycosyltransferase subfamily 4-like N-terminal" evidence="3">
    <location>
        <begin position="844"/>
        <end position="992"/>
    </location>
</feature>
<dbReference type="Pfam" id="PF13439">
    <property type="entry name" value="Glyco_transf_4"/>
    <property type="match status" value="1"/>
</dbReference>
<evidence type="ECO:0000259" key="3">
    <source>
        <dbReference type="Pfam" id="PF13439"/>
    </source>
</evidence>
<dbReference type="Gene3D" id="3.40.50.2000">
    <property type="entry name" value="Glycogen Phosphorylase B"/>
    <property type="match status" value="2"/>
</dbReference>
<dbReference type="Pfam" id="PF13692">
    <property type="entry name" value="Glyco_trans_1_4"/>
    <property type="match status" value="1"/>
</dbReference>
<dbReference type="InterPro" id="IPR028098">
    <property type="entry name" value="Glyco_trans_4-like_N"/>
</dbReference>
<dbReference type="Gene3D" id="3.90.550.10">
    <property type="entry name" value="Spore Coat Polysaccharide Biosynthesis Protein SpsA, Chain A"/>
    <property type="match status" value="1"/>
</dbReference>
<evidence type="ECO:0000313" key="4">
    <source>
        <dbReference type="EMBL" id="MBB1126126.1"/>
    </source>
</evidence>
<evidence type="ECO:0000259" key="2">
    <source>
        <dbReference type="Pfam" id="PF00535"/>
    </source>
</evidence>
<dbReference type="PANTHER" id="PTHR22916:SF3">
    <property type="entry name" value="UDP-GLCNAC:BETAGAL BETA-1,3-N-ACETYLGLUCOSAMINYLTRANSFERASE-LIKE PROTEIN 1"/>
    <property type="match status" value="1"/>
</dbReference>